<dbReference type="GO" id="GO:0008168">
    <property type="term" value="F:methyltransferase activity"/>
    <property type="evidence" value="ECO:0007669"/>
    <property type="project" value="UniProtKB-KW"/>
</dbReference>
<protein>
    <submittedName>
        <fullName evidence="3">Methyltransferase type 11</fullName>
    </submittedName>
</protein>
<reference evidence="3 4" key="1">
    <citation type="submission" date="2011-06" db="EMBL/GenBank/DDBJ databases">
        <title>The draft genome of Thiorhodococcus drewsii AZ1.</title>
        <authorList>
            <consortium name="US DOE Joint Genome Institute (JGI-PGF)"/>
            <person name="Lucas S."/>
            <person name="Han J."/>
            <person name="Lapidus A."/>
            <person name="Cheng J.-F."/>
            <person name="Goodwin L."/>
            <person name="Pitluck S."/>
            <person name="Peters L."/>
            <person name="Land M.L."/>
            <person name="Hauser L."/>
            <person name="Vogl K."/>
            <person name="Liu Z."/>
            <person name="Imhoff J."/>
            <person name="Thiel V."/>
            <person name="Frigaard N.-U."/>
            <person name="Bryant D.A."/>
            <person name="Woyke T.J."/>
        </authorList>
    </citation>
    <scope>NUCLEOTIDE SEQUENCE [LARGE SCALE GENOMIC DNA]</scope>
    <source>
        <strain evidence="3 4">AZ1</strain>
    </source>
</reference>
<name>G2DYS3_9GAMM</name>
<evidence type="ECO:0000256" key="1">
    <source>
        <dbReference type="ARBA" id="ARBA00022679"/>
    </source>
</evidence>
<evidence type="ECO:0000259" key="2">
    <source>
        <dbReference type="Pfam" id="PF13649"/>
    </source>
</evidence>
<proteinExistence type="predicted"/>
<keyword evidence="4" id="KW-1185">Reference proteome</keyword>
<dbReference type="STRING" id="765913.ThidrDRAFT_1185"/>
<keyword evidence="1 3" id="KW-0808">Transferase</keyword>
<sequence>MPIARLILSPALTVALLLVLPLLLAAETPAVGPEINADYHGADPQRWESIFERSGREVFDRRGEILQALQIHPGTRIADVGAGTGLFTLRFAEAVGPSGRVYAVDVSESFVDSIRRRARAEGLENVVPVVNQQTTVALDPASVDLVFLCDTYHHFEYPDAMLASIREALAPGGVLAIIDYRREPDISAPWILEHVRADRRTVINEVTQAGFDLIDEPFELRENFFIRFRKRHP</sequence>
<comment type="caution">
    <text evidence="3">The sequence shown here is derived from an EMBL/GenBank/DDBJ whole genome shotgun (WGS) entry which is preliminary data.</text>
</comment>
<dbReference type="Gene3D" id="3.40.50.150">
    <property type="entry name" value="Vaccinia Virus protein VP39"/>
    <property type="match status" value="1"/>
</dbReference>
<dbReference type="Proteomes" id="UP000004200">
    <property type="component" value="Unassembled WGS sequence"/>
</dbReference>
<accession>G2DYS3</accession>
<dbReference type="AlphaFoldDB" id="G2DYS3"/>
<dbReference type="Pfam" id="PF13649">
    <property type="entry name" value="Methyltransf_25"/>
    <property type="match status" value="1"/>
</dbReference>
<organism evidence="3 4">
    <name type="scientific">Thiorhodococcus drewsii AZ1</name>
    <dbReference type="NCBI Taxonomy" id="765913"/>
    <lineage>
        <taxon>Bacteria</taxon>
        <taxon>Pseudomonadati</taxon>
        <taxon>Pseudomonadota</taxon>
        <taxon>Gammaproteobacteria</taxon>
        <taxon>Chromatiales</taxon>
        <taxon>Chromatiaceae</taxon>
        <taxon>Thiorhodococcus</taxon>
    </lineage>
</organism>
<dbReference type="SUPFAM" id="SSF53335">
    <property type="entry name" value="S-adenosyl-L-methionine-dependent methyltransferases"/>
    <property type="match status" value="1"/>
</dbReference>
<dbReference type="eggNOG" id="COG4798">
    <property type="taxonomic scope" value="Bacteria"/>
</dbReference>
<dbReference type="OrthoDB" id="9760689at2"/>
<keyword evidence="3" id="KW-0489">Methyltransferase</keyword>
<dbReference type="CDD" id="cd02440">
    <property type="entry name" value="AdoMet_MTases"/>
    <property type="match status" value="1"/>
</dbReference>
<evidence type="ECO:0000313" key="3">
    <source>
        <dbReference type="EMBL" id="EGV32700.1"/>
    </source>
</evidence>
<dbReference type="RefSeq" id="WP_007039900.1">
    <property type="nucleotide sequence ID" value="NZ_AFWT01000006.1"/>
</dbReference>
<dbReference type="PANTHER" id="PTHR43861">
    <property type="entry name" value="TRANS-ACONITATE 2-METHYLTRANSFERASE-RELATED"/>
    <property type="match status" value="1"/>
</dbReference>
<dbReference type="InterPro" id="IPR029063">
    <property type="entry name" value="SAM-dependent_MTases_sf"/>
</dbReference>
<dbReference type="InterPro" id="IPR041698">
    <property type="entry name" value="Methyltransf_25"/>
</dbReference>
<dbReference type="EMBL" id="AFWT01000006">
    <property type="protein sequence ID" value="EGV32700.1"/>
    <property type="molecule type" value="Genomic_DNA"/>
</dbReference>
<evidence type="ECO:0000313" key="4">
    <source>
        <dbReference type="Proteomes" id="UP000004200"/>
    </source>
</evidence>
<gene>
    <name evidence="3" type="ORF">ThidrDRAFT_1185</name>
</gene>
<feature type="domain" description="Methyltransferase" evidence="2">
    <location>
        <begin position="77"/>
        <end position="173"/>
    </location>
</feature>
<dbReference type="GO" id="GO:0032259">
    <property type="term" value="P:methylation"/>
    <property type="evidence" value="ECO:0007669"/>
    <property type="project" value="UniProtKB-KW"/>
</dbReference>